<protein>
    <submittedName>
        <fullName evidence="1">Uncharacterized protein</fullName>
    </submittedName>
</protein>
<dbReference type="Proteomes" id="UP000828048">
    <property type="component" value="Chromosome 7"/>
</dbReference>
<gene>
    <name evidence="1" type="ORF">Vadar_007099</name>
</gene>
<name>A0ACB7Y5F2_9ERIC</name>
<sequence>MDFCAKIANQLMLNKIQNGFSKNIVSSPLSIDAVLNMLVAGSTGRTLERMLSFLGSKSVDEIYGKSRKMMAVAEGCGSSKDASNGPILTVINGAWVDQHFPLVHKYEEEVLKGIFKCEANTVDFTTKADQVVDEINSWADTASRGLFKKILQHGSVPRDTTLILANAIYFKGIWDCDYKFDARRTEDRKFYLLNGSTVLVPFMTSGRRYYCGSFDGFKVLKIPYQSGKSNNFSMYFFLPDEHDGLQNLLVQLNSDSGFLNQKYRELTKEKLDKFWIPKFKFSFNFDVSKVMHDMGESSSFIENPRDLSAMLQNCENVPFFNTNMFQKAYIEVDEKGTEAVAITTMRCGCGRLPPEIKRLSFVADHPFIFMITEERSGLVFFTGAVLNPVQKD</sequence>
<accession>A0ACB7Y5F2</accession>
<evidence type="ECO:0000313" key="1">
    <source>
        <dbReference type="EMBL" id="KAH7848743.1"/>
    </source>
</evidence>
<reference evidence="1 2" key="1">
    <citation type="journal article" date="2021" name="Hortic Res">
        <title>High-quality reference genome and annotation aids understanding of berry development for evergreen blueberry (Vaccinium darrowii).</title>
        <authorList>
            <person name="Yu J."/>
            <person name="Hulse-Kemp A.M."/>
            <person name="Babiker E."/>
            <person name="Staton M."/>
        </authorList>
    </citation>
    <scope>NUCLEOTIDE SEQUENCE [LARGE SCALE GENOMIC DNA]</scope>
    <source>
        <strain evidence="2">cv. NJ 8807/NJ 8810</strain>
        <tissue evidence="1">Young leaf</tissue>
    </source>
</reference>
<comment type="caution">
    <text evidence="1">The sequence shown here is derived from an EMBL/GenBank/DDBJ whole genome shotgun (WGS) entry which is preliminary data.</text>
</comment>
<evidence type="ECO:0000313" key="2">
    <source>
        <dbReference type="Proteomes" id="UP000828048"/>
    </source>
</evidence>
<organism evidence="1 2">
    <name type="scientific">Vaccinium darrowii</name>
    <dbReference type="NCBI Taxonomy" id="229202"/>
    <lineage>
        <taxon>Eukaryota</taxon>
        <taxon>Viridiplantae</taxon>
        <taxon>Streptophyta</taxon>
        <taxon>Embryophyta</taxon>
        <taxon>Tracheophyta</taxon>
        <taxon>Spermatophyta</taxon>
        <taxon>Magnoliopsida</taxon>
        <taxon>eudicotyledons</taxon>
        <taxon>Gunneridae</taxon>
        <taxon>Pentapetalae</taxon>
        <taxon>asterids</taxon>
        <taxon>Ericales</taxon>
        <taxon>Ericaceae</taxon>
        <taxon>Vaccinioideae</taxon>
        <taxon>Vaccinieae</taxon>
        <taxon>Vaccinium</taxon>
    </lineage>
</organism>
<dbReference type="EMBL" id="CM037157">
    <property type="protein sequence ID" value="KAH7848743.1"/>
    <property type="molecule type" value="Genomic_DNA"/>
</dbReference>
<keyword evidence="2" id="KW-1185">Reference proteome</keyword>
<proteinExistence type="predicted"/>